<accession>A0A2M7TM40</accession>
<dbReference type="AlphaFoldDB" id="A0A2M7TM40"/>
<sequence length="222" mass="24252">MVVQKNTPQTSEENITHTVRTGFTLIELLVVIAVIGILATVVLVAIDPQQRISKAKDVGRKSDLSEIANALEAYYTKNRAYPYDISQGGCGRYQTGGTPLSCDSVNDGDNWIPDLVSQGFLKSLPKDPINSTFSTVWANGRAYFYISENVGGGTRGDYYILGTWLENPTDSKSLGYYDGIGVDRPKWPLCDSTVGAGEIGFDSNIYVIRSYRCNGVDPEGSR</sequence>
<reference evidence="3" key="1">
    <citation type="submission" date="2017-09" db="EMBL/GenBank/DDBJ databases">
        <title>Depth-based differentiation of microbial function through sediment-hosted aquifers and enrichment of novel symbionts in the deep terrestrial subsurface.</title>
        <authorList>
            <person name="Probst A.J."/>
            <person name="Ladd B."/>
            <person name="Jarett J.K."/>
            <person name="Geller-Mcgrath D.E."/>
            <person name="Sieber C.M.K."/>
            <person name="Emerson J.B."/>
            <person name="Anantharaman K."/>
            <person name="Thomas B.C."/>
            <person name="Malmstrom R."/>
            <person name="Stieglmeier M."/>
            <person name="Klingl A."/>
            <person name="Woyke T."/>
            <person name="Ryan C.M."/>
            <person name="Banfield J.F."/>
        </authorList>
    </citation>
    <scope>NUCLEOTIDE SEQUENCE [LARGE SCALE GENOMIC DNA]</scope>
</reference>
<protein>
    <recommendedName>
        <fullName evidence="4">Type II secretion system protein GspG C-terminal domain-containing protein</fullName>
    </recommendedName>
</protein>
<keyword evidence="1" id="KW-0472">Membrane</keyword>
<evidence type="ECO:0008006" key="4">
    <source>
        <dbReference type="Google" id="ProtNLM"/>
    </source>
</evidence>
<comment type="caution">
    <text evidence="2">The sequence shown here is derived from an EMBL/GenBank/DDBJ whole genome shotgun (WGS) entry which is preliminary data.</text>
</comment>
<evidence type="ECO:0000256" key="1">
    <source>
        <dbReference type="SAM" id="Phobius"/>
    </source>
</evidence>
<dbReference type="Gene3D" id="3.30.700.10">
    <property type="entry name" value="Glycoprotein, Type 4 Pilin"/>
    <property type="match status" value="1"/>
</dbReference>
<dbReference type="InterPro" id="IPR012902">
    <property type="entry name" value="N_methyl_site"/>
</dbReference>
<evidence type="ECO:0000313" key="2">
    <source>
        <dbReference type="EMBL" id="PIZ48297.1"/>
    </source>
</evidence>
<dbReference type="Proteomes" id="UP000228920">
    <property type="component" value="Unassembled WGS sequence"/>
</dbReference>
<dbReference type="PANTHER" id="PTHR30093">
    <property type="entry name" value="GENERAL SECRETION PATHWAY PROTEIN G"/>
    <property type="match status" value="1"/>
</dbReference>
<dbReference type="InterPro" id="IPR045584">
    <property type="entry name" value="Pilin-like"/>
</dbReference>
<dbReference type="PROSITE" id="PS00409">
    <property type="entry name" value="PROKAR_NTER_METHYL"/>
    <property type="match status" value="1"/>
</dbReference>
<dbReference type="Pfam" id="PF07963">
    <property type="entry name" value="N_methyl"/>
    <property type="match status" value="1"/>
</dbReference>
<keyword evidence="1" id="KW-0812">Transmembrane</keyword>
<dbReference type="SUPFAM" id="SSF54523">
    <property type="entry name" value="Pili subunits"/>
    <property type="match status" value="1"/>
</dbReference>
<name>A0A2M7TM40_UNCKA</name>
<evidence type="ECO:0000313" key="3">
    <source>
        <dbReference type="Proteomes" id="UP000228920"/>
    </source>
</evidence>
<proteinExistence type="predicted"/>
<dbReference type="EMBL" id="PFNL01000004">
    <property type="protein sequence ID" value="PIZ48297.1"/>
    <property type="molecule type" value="Genomic_DNA"/>
</dbReference>
<dbReference type="NCBIfam" id="TIGR02532">
    <property type="entry name" value="IV_pilin_GFxxxE"/>
    <property type="match status" value="1"/>
</dbReference>
<gene>
    <name evidence="2" type="ORF">COY32_00200</name>
</gene>
<organism evidence="2 3">
    <name type="scientific">candidate division WWE3 bacterium CG_4_10_14_0_2_um_filter_41_14</name>
    <dbReference type="NCBI Taxonomy" id="1975072"/>
    <lineage>
        <taxon>Bacteria</taxon>
        <taxon>Katanobacteria</taxon>
    </lineage>
</organism>
<keyword evidence="1" id="KW-1133">Transmembrane helix</keyword>
<feature type="transmembrane region" description="Helical" evidence="1">
    <location>
        <begin position="23"/>
        <end position="46"/>
    </location>
</feature>